<keyword evidence="6" id="KW-0804">Transcription</keyword>
<dbReference type="GO" id="GO:0030154">
    <property type="term" value="P:cell differentiation"/>
    <property type="evidence" value="ECO:0007669"/>
    <property type="project" value="TreeGrafter"/>
</dbReference>
<dbReference type="SUPFAM" id="SSF48508">
    <property type="entry name" value="Nuclear receptor ligand-binding domain"/>
    <property type="match status" value="1"/>
</dbReference>
<dbReference type="GO" id="GO:0045944">
    <property type="term" value="P:positive regulation of transcription by RNA polymerase II"/>
    <property type="evidence" value="ECO:0007669"/>
    <property type="project" value="TreeGrafter"/>
</dbReference>
<dbReference type="EMBL" id="CAJPIZ010001261">
    <property type="protein sequence ID" value="CAG2103174.1"/>
    <property type="molecule type" value="Genomic_DNA"/>
</dbReference>
<keyword evidence="1" id="KW-0479">Metal-binding</keyword>
<dbReference type="GO" id="GO:0000122">
    <property type="term" value="P:negative regulation of transcription by RNA polymerase II"/>
    <property type="evidence" value="ECO:0007669"/>
    <property type="project" value="TreeGrafter"/>
</dbReference>
<dbReference type="GO" id="GO:0008270">
    <property type="term" value="F:zinc ion binding"/>
    <property type="evidence" value="ECO:0007669"/>
    <property type="project" value="UniProtKB-KW"/>
</dbReference>
<keyword evidence="10" id="KW-1185">Reference proteome</keyword>
<evidence type="ECO:0000256" key="3">
    <source>
        <dbReference type="ARBA" id="ARBA00022833"/>
    </source>
</evidence>
<evidence type="ECO:0000256" key="1">
    <source>
        <dbReference type="ARBA" id="ARBA00022723"/>
    </source>
</evidence>
<dbReference type="InterPro" id="IPR000536">
    <property type="entry name" value="Nucl_hrmn_rcpt_lig-bd"/>
</dbReference>
<accession>A0A7R9KIX9</accession>
<evidence type="ECO:0000256" key="4">
    <source>
        <dbReference type="ARBA" id="ARBA00023015"/>
    </source>
</evidence>
<keyword evidence="7" id="KW-0675">Receptor</keyword>
<evidence type="ECO:0000256" key="5">
    <source>
        <dbReference type="ARBA" id="ARBA00023125"/>
    </source>
</evidence>
<keyword evidence="4" id="KW-0805">Transcription regulation</keyword>
<gene>
    <name evidence="9" type="ORF">OSB1V03_LOCUS3207</name>
</gene>
<dbReference type="PROSITE" id="PS51843">
    <property type="entry name" value="NR_LBD"/>
    <property type="match status" value="1"/>
</dbReference>
<organism evidence="9">
    <name type="scientific">Medioppia subpectinata</name>
    <dbReference type="NCBI Taxonomy" id="1979941"/>
    <lineage>
        <taxon>Eukaryota</taxon>
        <taxon>Metazoa</taxon>
        <taxon>Ecdysozoa</taxon>
        <taxon>Arthropoda</taxon>
        <taxon>Chelicerata</taxon>
        <taxon>Arachnida</taxon>
        <taxon>Acari</taxon>
        <taxon>Acariformes</taxon>
        <taxon>Sarcoptiformes</taxon>
        <taxon>Oribatida</taxon>
        <taxon>Brachypylina</taxon>
        <taxon>Oppioidea</taxon>
        <taxon>Oppiidae</taxon>
        <taxon>Medioppia</taxon>
    </lineage>
</organism>
<dbReference type="GO" id="GO:0004879">
    <property type="term" value="F:nuclear receptor activity"/>
    <property type="evidence" value="ECO:0007669"/>
    <property type="project" value="TreeGrafter"/>
</dbReference>
<dbReference type="Gene3D" id="1.10.565.10">
    <property type="entry name" value="Retinoid X Receptor"/>
    <property type="match status" value="1"/>
</dbReference>
<dbReference type="AlphaFoldDB" id="A0A7R9KIX9"/>
<evidence type="ECO:0000256" key="2">
    <source>
        <dbReference type="ARBA" id="ARBA00022771"/>
    </source>
</evidence>
<name>A0A7R9KIX9_9ACAR</name>
<evidence type="ECO:0000313" key="10">
    <source>
        <dbReference type="Proteomes" id="UP000759131"/>
    </source>
</evidence>
<dbReference type="PANTHER" id="PTHR24082:SF283">
    <property type="entry name" value="NUCLEAR HORMONE RECEPTOR HR96"/>
    <property type="match status" value="1"/>
</dbReference>
<dbReference type="PANTHER" id="PTHR24082">
    <property type="entry name" value="NUCLEAR HORMONE RECEPTOR"/>
    <property type="match status" value="1"/>
</dbReference>
<keyword evidence="5" id="KW-0238">DNA-binding</keyword>
<keyword evidence="3" id="KW-0862">Zinc</keyword>
<evidence type="ECO:0000259" key="8">
    <source>
        <dbReference type="PROSITE" id="PS51843"/>
    </source>
</evidence>
<sequence>MEPKLWCHNMRVVQSFLSKGCPFKRNIKVSFKRQLHYRSKDSQNMPNVSTPQMLFNGNEKVTREFIRIKESDVKSTQEANNEMTVCTSNQILNDTNDENSVLNKIIENNTTNGDKLMQQIKEIESYILRINNRMNDSDMFEMPIRLSHKPVFRQLTDHKSFNDLESRRMSELFLSSNVFKYKSFHTKNIIELTNIVDINCSCNKMLNRDLALIKYGCLEILVLRSSILYDINTDYWTMAYNSDDQRVDSFKLVALNYLTKIVSEWNRDYIILDLLTAIILFNPNRPNLTHRDVVKAEQQLYIYLLQRYLHLKHGSEFETQIKLSILMKLMSDLEYLCLLKKKNGGDFYLDSFGPILQEILYDIINT</sequence>
<evidence type="ECO:0000256" key="7">
    <source>
        <dbReference type="ARBA" id="ARBA00023170"/>
    </source>
</evidence>
<feature type="domain" description="NR LBD" evidence="8">
    <location>
        <begin position="136"/>
        <end position="366"/>
    </location>
</feature>
<reference evidence="9" key="1">
    <citation type="submission" date="2020-11" db="EMBL/GenBank/DDBJ databases">
        <authorList>
            <person name="Tran Van P."/>
        </authorList>
    </citation>
    <scope>NUCLEOTIDE SEQUENCE</scope>
</reference>
<dbReference type="Proteomes" id="UP000759131">
    <property type="component" value="Unassembled WGS sequence"/>
</dbReference>
<evidence type="ECO:0000256" key="6">
    <source>
        <dbReference type="ARBA" id="ARBA00023163"/>
    </source>
</evidence>
<dbReference type="InterPro" id="IPR050234">
    <property type="entry name" value="Nuclear_hormone_rcpt_NR1"/>
</dbReference>
<dbReference type="OrthoDB" id="6352325at2759"/>
<proteinExistence type="predicted"/>
<protein>
    <recommendedName>
        <fullName evidence="8">NR LBD domain-containing protein</fullName>
    </recommendedName>
</protein>
<evidence type="ECO:0000313" key="9">
    <source>
        <dbReference type="EMBL" id="CAD7622744.1"/>
    </source>
</evidence>
<dbReference type="InterPro" id="IPR035500">
    <property type="entry name" value="NHR-like_dom_sf"/>
</dbReference>
<dbReference type="GO" id="GO:0000978">
    <property type="term" value="F:RNA polymerase II cis-regulatory region sequence-specific DNA binding"/>
    <property type="evidence" value="ECO:0007669"/>
    <property type="project" value="TreeGrafter"/>
</dbReference>
<dbReference type="EMBL" id="OC855836">
    <property type="protein sequence ID" value="CAD7622744.1"/>
    <property type="molecule type" value="Genomic_DNA"/>
</dbReference>
<keyword evidence="2" id="KW-0863">Zinc-finger</keyword>